<comment type="caution">
    <text evidence="5">The sequence shown here is derived from an EMBL/GenBank/DDBJ whole genome shotgun (WGS) entry which is preliminary data.</text>
</comment>
<feature type="chain" id="PRO_5043113568" description="Dirigent protein" evidence="4">
    <location>
        <begin position="23"/>
        <end position="247"/>
    </location>
</feature>
<dbReference type="Pfam" id="PF03018">
    <property type="entry name" value="Dirigent"/>
    <property type="match status" value="1"/>
</dbReference>
<evidence type="ECO:0000313" key="5">
    <source>
        <dbReference type="EMBL" id="CAI0468836.1"/>
    </source>
</evidence>
<dbReference type="Proteomes" id="UP001154282">
    <property type="component" value="Unassembled WGS sequence"/>
</dbReference>
<reference evidence="5" key="1">
    <citation type="submission" date="2022-08" db="EMBL/GenBank/DDBJ databases">
        <authorList>
            <person name="Gutierrez-Valencia J."/>
        </authorList>
    </citation>
    <scope>NUCLEOTIDE SEQUENCE</scope>
</reference>
<feature type="signal peptide" evidence="4">
    <location>
        <begin position="1"/>
        <end position="22"/>
    </location>
</feature>
<comment type="similarity">
    <text evidence="1 4">Belongs to the plant dirigent protein family.</text>
</comment>
<keyword evidence="4" id="KW-0052">Apoplast</keyword>
<proteinExistence type="inferred from homology"/>
<dbReference type="InterPro" id="IPR044859">
    <property type="entry name" value="Allene_oxi_cyc_Dirigent"/>
</dbReference>
<evidence type="ECO:0000313" key="6">
    <source>
        <dbReference type="Proteomes" id="UP001154282"/>
    </source>
</evidence>
<comment type="subcellular location">
    <subcellularLocation>
        <location evidence="4">Secreted</location>
        <location evidence="4">Extracellular space</location>
        <location evidence="4">Apoplast</location>
    </subcellularLocation>
</comment>
<evidence type="ECO:0000256" key="2">
    <source>
        <dbReference type="ARBA" id="ARBA00011738"/>
    </source>
</evidence>
<keyword evidence="6" id="KW-1185">Reference proteome</keyword>
<dbReference type="AlphaFoldDB" id="A0AAV0PEV5"/>
<evidence type="ECO:0000256" key="4">
    <source>
        <dbReference type="RuleBase" id="RU363099"/>
    </source>
</evidence>
<accession>A0AAV0PEV5</accession>
<organism evidence="5 6">
    <name type="scientific">Linum tenue</name>
    <dbReference type="NCBI Taxonomy" id="586396"/>
    <lineage>
        <taxon>Eukaryota</taxon>
        <taxon>Viridiplantae</taxon>
        <taxon>Streptophyta</taxon>
        <taxon>Embryophyta</taxon>
        <taxon>Tracheophyta</taxon>
        <taxon>Spermatophyta</taxon>
        <taxon>Magnoliopsida</taxon>
        <taxon>eudicotyledons</taxon>
        <taxon>Gunneridae</taxon>
        <taxon>Pentapetalae</taxon>
        <taxon>rosids</taxon>
        <taxon>fabids</taxon>
        <taxon>Malpighiales</taxon>
        <taxon>Linaceae</taxon>
        <taxon>Linum</taxon>
    </lineage>
</organism>
<gene>
    <name evidence="5" type="ORF">LITE_LOCUS37959</name>
</gene>
<dbReference type="EMBL" id="CAMGYJ010000008">
    <property type="protein sequence ID" value="CAI0468836.1"/>
    <property type="molecule type" value="Genomic_DNA"/>
</dbReference>
<comment type="function">
    <text evidence="4">Dirigent proteins impart stereoselectivity on the phenoxy radical-coupling reaction, yielding optically active lignans from two molecules of coniferyl alcohol in the biosynthesis of lignans, flavonolignans, and alkaloids and thus plays a central role in plant secondary metabolism.</text>
</comment>
<dbReference type="Gene3D" id="2.40.480.10">
    <property type="entry name" value="Allene oxide cyclase-like"/>
    <property type="match status" value="1"/>
</dbReference>
<keyword evidence="3 4" id="KW-0964">Secreted</keyword>
<sequence length="247" mass="25837">MARLFLAILIISMAATTPPAQAQAPTNWAKRLNPGGGPESITNLQFYFHDIPSGQNPSAVQIVKPATAGTSNNSFFGMVMMTDDALTVAADAGSKLVGRAQGMYTFASQSDLTVLMAMSFGFTDGPYNGSSLVIVGRNPILETDRELPVLGGTGRFRMARGYALVKTVSADAKGNVVVYYNVTVHAPAFGDAVHAPVGEQAMPAGSPTAAANALNSSSSSPVIIRGNRRWMVSVVVAFAAFKLCFAV</sequence>
<dbReference type="GO" id="GO:0048046">
    <property type="term" value="C:apoplast"/>
    <property type="evidence" value="ECO:0007669"/>
    <property type="project" value="UniProtKB-SubCell"/>
</dbReference>
<dbReference type="GO" id="GO:0009699">
    <property type="term" value="P:phenylpropanoid biosynthetic process"/>
    <property type="evidence" value="ECO:0007669"/>
    <property type="project" value="UniProtKB-ARBA"/>
</dbReference>
<keyword evidence="4" id="KW-0732">Signal</keyword>
<name>A0AAV0PEV5_9ROSI</name>
<protein>
    <recommendedName>
        <fullName evidence="4">Dirigent protein</fullName>
    </recommendedName>
</protein>
<evidence type="ECO:0000256" key="3">
    <source>
        <dbReference type="ARBA" id="ARBA00022525"/>
    </source>
</evidence>
<dbReference type="InterPro" id="IPR004265">
    <property type="entry name" value="Dirigent"/>
</dbReference>
<comment type="subunit">
    <text evidence="2 4">Homodimer.</text>
</comment>
<evidence type="ECO:0000256" key="1">
    <source>
        <dbReference type="ARBA" id="ARBA00010746"/>
    </source>
</evidence>
<dbReference type="PANTHER" id="PTHR21495">
    <property type="entry name" value="NUCLEOPORIN-RELATED"/>
    <property type="match status" value="1"/>
</dbReference>